<sequence>MMKMADLRLVFCFYLVSMLLLQGSFIDLAYCRRIPAEAIRVSQAPQRRHGAIQPTIKEYPSHTSSRRMVISFLDYAEPKPNVSHNPKGKSPSTHNMENP</sequence>
<proteinExistence type="predicted"/>
<accession>A0A8T2UJ84</accession>
<gene>
    <name evidence="2" type="ORF">KP509_05G009400</name>
</gene>
<evidence type="ECO:0000313" key="2">
    <source>
        <dbReference type="EMBL" id="KAH7436231.1"/>
    </source>
</evidence>
<dbReference type="EMBL" id="CM035410">
    <property type="protein sequence ID" value="KAH7436231.1"/>
    <property type="molecule type" value="Genomic_DNA"/>
</dbReference>
<dbReference type="Proteomes" id="UP000825935">
    <property type="component" value="Chromosome 5"/>
</dbReference>
<keyword evidence="3" id="KW-1185">Reference proteome</keyword>
<feature type="region of interest" description="Disordered" evidence="1">
    <location>
        <begin position="76"/>
        <end position="99"/>
    </location>
</feature>
<feature type="compositionally biased region" description="Polar residues" evidence="1">
    <location>
        <begin position="90"/>
        <end position="99"/>
    </location>
</feature>
<evidence type="ECO:0000313" key="3">
    <source>
        <dbReference type="Proteomes" id="UP000825935"/>
    </source>
</evidence>
<evidence type="ECO:0000256" key="1">
    <source>
        <dbReference type="SAM" id="MobiDB-lite"/>
    </source>
</evidence>
<organism evidence="2 3">
    <name type="scientific">Ceratopteris richardii</name>
    <name type="common">Triangle waterfern</name>
    <dbReference type="NCBI Taxonomy" id="49495"/>
    <lineage>
        <taxon>Eukaryota</taxon>
        <taxon>Viridiplantae</taxon>
        <taxon>Streptophyta</taxon>
        <taxon>Embryophyta</taxon>
        <taxon>Tracheophyta</taxon>
        <taxon>Polypodiopsida</taxon>
        <taxon>Polypodiidae</taxon>
        <taxon>Polypodiales</taxon>
        <taxon>Pteridineae</taxon>
        <taxon>Pteridaceae</taxon>
        <taxon>Parkerioideae</taxon>
        <taxon>Ceratopteris</taxon>
    </lineage>
</organism>
<protein>
    <submittedName>
        <fullName evidence="2">Uncharacterized protein</fullName>
    </submittedName>
</protein>
<name>A0A8T2UJ84_CERRI</name>
<reference evidence="2" key="1">
    <citation type="submission" date="2021-08" db="EMBL/GenBank/DDBJ databases">
        <title>WGS assembly of Ceratopteris richardii.</title>
        <authorList>
            <person name="Marchant D.B."/>
            <person name="Chen G."/>
            <person name="Jenkins J."/>
            <person name="Shu S."/>
            <person name="Leebens-Mack J."/>
            <person name="Grimwood J."/>
            <person name="Schmutz J."/>
            <person name="Soltis P."/>
            <person name="Soltis D."/>
            <person name="Chen Z.-H."/>
        </authorList>
    </citation>
    <scope>NUCLEOTIDE SEQUENCE</scope>
    <source>
        <strain evidence="2">Whitten #5841</strain>
        <tissue evidence="2">Leaf</tissue>
    </source>
</reference>
<comment type="caution">
    <text evidence="2">The sequence shown here is derived from an EMBL/GenBank/DDBJ whole genome shotgun (WGS) entry which is preliminary data.</text>
</comment>
<dbReference type="AlphaFoldDB" id="A0A8T2UJ84"/>